<dbReference type="Gene3D" id="3.10.450.50">
    <property type="match status" value="1"/>
</dbReference>
<dbReference type="InterPro" id="IPR032710">
    <property type="entry name" value="NTF2-like_dom_sf"/>
</dbReference>
<dbReference type="InterPro" id="IPR045875">
    <property type="entry name" value="NTF2"/>
</dbReference>
<dbReference type="InterPro" id="IPR018222">
    <property type="entry name" value="Nuclear_transport_factor_2_euk"/>
</dbReference>
<reference evidence="3 4" key="1">
    <citation type="journal article" date="2020" name="IScience">
        <title>Genome Sequencing of the Endangered Kingdonia uniflora (Circaeasteraceae, Ranunculales) Reveals Potential Mechanisms of Evolutionary Specialization.</title>
        <authorList>
            <person name="Sun Y."/>
            <person name="Deng T."/>
            <person name="Zhang A."/>
            <person name="Moore M.J."/>
            <person name="Landis J.B."/>
            <person name="Lin N."/>
            <person name="Zhang H."/>
            <person name="Zhang X."/>
            <person name="Huang J."/>
            <person name="Zhang X."/>
            <person name="Sun H."/>
            <person name="Wang H."/>
        </authorList>
    </citation>
    <scope>NUCLEOTIDE SEQUENCE [LARGE SCALE GENOMIC DNA]</scope>
    <source>
        <strain evidence="3">TB1705</strain>
        <tissue evidence="3">Leaf</tissue>
    </source>
</reference>
<dbReference type="Proteomes" id="UP000541444">
    <property type="component" value="Unassembled WGS sequence"/>
</dbReference>
<dbReference type="OrthoDB" id="6507044at2759"/>
<protein>
    <recommendedName>
        <fullName evidence="2">NTF2 domain-containing protein</fullName>
    </recommendedName>
</protein>
<dbReference type="Pfam" id="PF02136">
    <property type="entry name" value="NTF2"/>
    <property type="match status" value="1"/>
</dbReference>
<dbReference type="EMBL" id="JACGCM010002563">
    <property type="protein sequence ID" value="KAF6138665.1"/>
    <property type="molecule type" value="Genomic_DNA"/>
</dbReference>
<comment type="function">
    <text evidence="1">Has a role in nuclear-cytoplasmic transport of proteins and mRNAs.</text>
</comment>
<dbReference type="GO" id="GO:0051028">
    <property type="term" value="P:mRNA transport"/>
    <property type="evidence" value="ECO:0007669"/>
    <property type="project" value="UniProtKB-UniRule"/>
</dbReference>
<comment type="subcellular location">
    <subcellularLocation>
        <location evidence="1">Cytoplasm</location>
    </subcellularLocation>
    <subcellularLocation>
        <location evidence="1">Nucleus</location>
    </subcellularLocation>
</comment>
<name>A0A7J7L7N3_9MAGN</name>
<dbReference type="GO" id="GO:0006913">
    <property type="term" value="P:nucleocytoplasmic transport"/>
    <property type="evidence" value="ECO:0007669"/>
    <property type="project" value="UniProtKB-UniRule"/>
</dbReference>
<keyword evidence="1" id="KW-0963">Cytoplasm</keyword>
<feature type="domain" description="NTF2" evidence="2">
    <location>
        <begin position="6"/>
        <end position="39"/>
    </location>
</feature>
<accession>A0A7J7L7N3</accession>
<organism evidence="3 4">
    <name type="scientific">Kingdonia uniflora</name>
    <dbReference type="NCBI Taxonomy" id="39325"/>
    <lineage>
        <taxon>Eukaryota</taxon>
        <taxon>Viridiplantae</taxon>
        <taxon>Streptophyta</taxon>
        <taxon>Embryophyta</taxon>
        <taxon>Tracheophyta</taxon>
        <taxon>Spermatophyta</taxon>
        <taxon>Magnoliopsida</taxon>
        <taxon>Ranunculales</taxon>
        <taxon>Circaeasteraceae</taxon>
        <taxon>Kingdonia</taxon>
    </lineage>
</organism>
<keyword evidence="1" id="KW-0653">Protein transport</keyword>
<proteinExistence type="predicted"/>
<gene>
    <name evidence="3" type="ORF">GIB67_001253</name>
</gene>
<evidence type="ECO:0000313" key="4">
    <source>
        <dbReference type="Proteomes" id="UP000541444"/>
    </source>
</evidence>
<dbReference type="InterPro" id="IPR002075">
    <property type="entry name" value="NTF2_dom"/>
</dbReference>
<dbReference type="PROSITE" id="PS50177">
    <property type="entry name" value="NTF2_DOMAIN"/>
    <property type="match status" value="1"/>
</dbReference>
<dbReference type="GO" id="GO:0005737">
    <property type="term" value="C:cytoplasm"/>
    <property type="evidence" value="ECO:0007669"/>
    <property type="project" value="UniProtKB-SubCell"/>
</dbReference>
<sequence length="71" mass="7941">MDPDALAEAFIEHYYSIFNSNRANLGSLYQELSMLTFEGLKIQEAQRIISLLLIANHQDLLGVCSSLLVVV</sequence>
<comment type="caution">
    <text evidence="3">The sequence shown here is derived from an EMBL/GenBank/DDBJ whole genome shotgun (WGS) entry which is preliminary data.</text>
</comment>
<keyword evidence="1" id="KW-0813">Transport</keyword>
<dbReference type="PANTHER" id="PTHR12612">
    <property type="entry name" value="NUCLEAR TRANSPORT FACTOR 2"/>
    <property type="match status" value="1"/>
</dbReference>
<keyword evidence="4" id="KW-1185">Reference proteome</keyword>
<dbReference type="GO" id="GO:0015031">
    <property type="term" value="P:protein transport"/>
    <property type="evidence" value="ECO:0007669"/>
    <property type="project" value="UniProtKB-KW"/>
</dbReference>
<keyword evidence="1" id="KW-0539">Nucleus</keyword>
<evidence type="ECO:0000256" key="1">
    <source>
        <dbReference type="RuleBase" id="RU369002"/>
    </source>
</evidence>
<dbReference type="SUPFAM" id="SSF54427">
    <property type="entry name" value="NTF2-like"/>
    <property type="match status" value="1"/>
</dbReference>
<dbReference type="AlphaFoldDB" id="A0A7J7L7N3"/>
<evidence type="ECO:0000313" key="3">
    <source>
        <dbReference type="EMBL" id="KAF6138665.1"/>
    </source>
</evidence>
<dbReference type="GO" id="GO:0005634">
    <property type="term" value="C:nucleus"/>
    <property type="evidence" value="ECO:0007669"/>
    <property type="project" value="UniProtKB-SubCell"/>
</dbReference>
<evidence type="ECO:0000259" key="2">
    <source>
        <dbReference type="PROSITE" id="PS50177"/>
    </source>
</evidence>